<evidence type="ECO:0000313" key="1">
    <source>
        <dbReference type="EMBL" id="KGF44961.1"/>
    </source>
</evidence>
<evidence type="ECO:0008006" key="3">
    <source>
        <dbReference type="Google" id="ProtNLM"/>
    </source>
</evidence>
<proteinExistence type="predicted"/>
<name>A0A096AEJ0_9BACT</name>
<dbReference type="EMBL" id="JRNQ01000023">
    <property type="protein sequence ID" value="KGF44961.1"/>
    <property type="molecule type" value="Genomic_DNA"/>
</dbReference>
<dbReference type="InterPro" id="IPR032483">
    <property type="entry name" value="DUF5053"/>
</dbReference>
<dbReference type="OrthoDB" id="1072895at2"/>
<accession>A0A096AEJ0</accession>
<dbReference type="RefSeq" id="WP_008449032.1">
    <property type="nucleotide sequence ID" value="NZ_JRNQ01000023.1"/>
</dbReference>
<sequence>MEIAVQKADKITDMKNRMRDIYLSVSWREISRTYFEKSVPWFQHKMYGIDGNGGVGGFTPEEAQQLRGALVDLSDRIRRAADNIPAPAATI</sequence>
<organism evidence="1 2">
    <name type="scientific">Prevotella bivia DNF00320</name>
    <dbReference type="NCBI Taxonomy" id="1401068"/>
    <lineage>
        <taxon>Bacteria</taxon>
        <taxon>Pseudomonadati</taxon>
        <taxon>Bacteroidota</taxon>
        <taxon>Bacteroidia</taxon>
        <taxon>Bacteroidales</taxon>
        <taxon>Prevotellaceae</taxon>
        <taxon>Prevotella</taxon>
    </lineage>
</organism>
<dbReference type="Pfam" id="PF16476">
    <property type="entry name" value="DUF5053"/>
    <property type="match status" value="1"/>
</dbReference>
<evidence type="ECO:0000313" key="2">
    <source>
        <dbReference type="Proteomes" id="UP000029525"/>
    </source>
</evidence>
<comment type="caution">
    <text evidence="1">The sequence shown here is derived from an EMBL/GenBank/DDBJ whole genome shotgun (WGS) entry which is preliminary data.</text>
</comment>
<dbReference type="Proteomes" id="UP000029525">
    <property type="component" value="Unassembled WGS sequence"/>
</dbReference>
<dbReference type="AlphaFoldDB" id="A0A096AEJ0"/>
<protein>
    <recommendedName>
        <fullName evidence="3">DUF5053 domain-containing protein</fullName>
    </recommendedName>
</protein>
<gene>
    <name evidence="1" type="ORF">HMPREF0647_04730</name>
</gene>
<reference evidence="1 2" key="1">
    <citation type="submission" date="2014-07" db="EMBL/GenBank/DDBJ databases">
        <authorList>
            <person name="McCorrison J."/>
            <person name="Sanka R."/>
            <person name="Torralba M."/>
            <person name="Gillis M."/>
            <person name="Haft D.H."/>
            <person name="Methe B."/>
            <person name="Sutton G."/>
            <person name="Nelson K.E."/>
        </authorList>
    </citation>
    <scope>NUCLEOTIDE SEQUENCE [LARGE SCALE GENOMIC DNA]</scope>
    <source>
        <strain evidence="1 2">DNF00320</strain>
    </source>
</reference>